<dbReference type="InterPro" id="IPR024654">
    <property type="entry name" value="Calcineurin-like_PHP_lpxH"/>
</dbReference>
<accession>F6DS12</accession>
<dbReference type="InterPro" id="IPR000979">
    <property type="entry name" value="Phosphodiesterase_MJ0936/Vps29"/>
</dbReference>
<dbReference type="InterPro" id="IPR029052">
    <property type="entry name" value="Metallo-depent_PP-like"/>
</dbReference>
<dbReference type="KEGG" id="dru:Desru_2822"/>
<keyword evidence="2" id="KW-0479">Metal-binding</keyword>
<protein>
    <recommendedName>
        <fullName evidence="2">Phosphoesterase</fullName>
        <ecNumber evidence="2">3.1.4.-</ecNumber>
    </recommendedName>
</protein>
<evidence type="ECO:0000256" key="1">
    <source>
        <dbReference type="ARBA" id="ARBA00008950"/>
    </source>
</evidence>
<evidence type="ECO:0000313" key="4">
    <source>
        <dbReference type="EMBL" id="AEG61036.1"/>
    </source>
</evidence>
<reference evidence="5" key="1">
    <citation type="submission" date="2011-05" db="EMBL/GenBank/DDBJ databases">
        <title>Complete sequence of Desulfotomaculum ruminis DSM 2154.</title>
        <authorList>
            <person name="Lucas S."/>
            <person name="Copeland A."/>
            <person name="Lapidus A."/>
            <person name="Cheng J.-F."/>
            <person name="Goodwin L."/>
            <person name="Pitluck S."/>
            <person name="Lu M."/>
            <person name="Detter J.C."/>
            <person name="Han C."/>
            <person name="Tapia R."/>
            <person name="Land M."/>
            <person name="Hauser L."/>
            <person name="Kyrpides N."/>
            <person name="Ivanova N."/>
            <person name="Mikhailova N."/>
            <person name="Pagani I."/>
            <person name="Stams A.J.M."/>
            <person name="Plugge C.M."/>
            <person name="Muyzer G."/>
            <person name="Kuever J."/>
            <person name="Parshina S.N."/>
            <person name="Ivanova A.E."/>
            <person name="Nazina T.N."/>
            <person name="Brambilla E."/>
            <person name="Spring S."/>
            <person name="Klenk H.-P."/>
            <person name="Woyke T."/>
        </authorList>
    </citation>
    <scope>NUCLEOTIDE SEQUENCE [LARGE SCALE GENOMIC DNA]</scope>
    <source>
        <strain evidence="5">ATCC 23193 / DSM 2154 / NCIB 8452 / DL</strain>
    </source>
</reference>
<dbReference type="Gene3D" id="3.60.21.10">
    <property type="match status" value="1"/>
</dbReference>
<evidence type="ECO:0000259" key="3">
    <source>
        <dbReference type="Pfam" id="PF12850"/>
    </source>
</evidence>
<dbReference type="GO" id="GO:0046872">
    <property type="term" value="F:metal ion binding"/>
    <property type="evidence" value="ECO:0007669"/>
    <property type="project" value="UniProtKB-KW"/>
</dbReference>
<dbReference type="EMBL" id="CP002780">
    <property type="protein sequence ID" value="AEG61036.1"/>
    <property type="molecule type" value="Genomic_DNA"/>
</dbReference>
<dbReference type="OrthoDB" id="9800565at2"/>
<reference evidence="4 5" key="2">
    <citation type="journal article" date="2012" name="Stand. Genomic Sci.">
        <title>Complete genome sequence of the sulfate-reducing firmicute Desulfotomaculum ruminis type strain (DL(T)).</title>
        <authorList>
            <person name="Spring S."/>
            <person name="Visser M."/>
            <person name="Lu M."/>
            <person name="Copeland A."/>
            <person name="Lapidus A."/>
            <person name="Lucas S."/>
            <person name="Cheng J.F."/>
            <person name="Han C."/>
            <person name="Tapia R."/>
            <person name="Goodwin L.A."/>
            <person name="Pitluck S."/>
            <person name="Ivanova N."/>
            <person name="Land M."/>
            <person name="Hauser L."/>
            <person name="Larimer F."/>
            <person name="Rohde M."/>
            <person name="Goker M."/>
            <person name="Detter J.C."/>
            <person name="Kyrpides N.C."/>
            <person name="Woyke T."/>
            <person name="Schaap P.J."/>
            <person name="Plugge C.M."/>
            <person name="Muyzer G."/>
            <person name="Kuever J."/>
            <person name="Pereira I.A."/>
            <person name="Parshina S.N."/>
            <person name="Bernier-Latmani R."/>
            <person name="Stams A.J."/>
            <person name="Klenk H.P."/>
        </authorList>
    </citation>
    <scope>NUCLEOTIDE SEQUENCE [LARGE SCALE GENOMIC DNA]</scope>
    <source>
        <strain evidence="5">ATCC 23193 / DSM 2154 / NCIB 8452 / DL</strain>
    </source>
</reference>
<feature type="domain" description="Calcineurin-like phosphoesterase" evidence="3">
    <location>
        <begin position="1"/>
        <end position="149"/>
    </location>
</feature>
<comment type="cofactor">
    <cofactor evidence="2">
        <name>a divalent metal cation</name>
        <dbReference type="ChEBI" id="CHEBI:60240"/>
    </cofactor>
</comment>
<dbReference type="Pfam" id="PF12850">
    <property type="entry name" value="Metallophos_2"/>
    <property type="match status" value="1"/>
</dbReference>
<dbReference type="SUPFAM" id="SSF56300">
    <property type="entry name" value="Metallo-dependent phosphatases"/>
    <property type="match status" value="1"/>
</dbReference>
<dbReference type="STRING" id="696281.Desru_2822"/>
<dbReference type="EC" id="3.1.4.-" evidence="2"/>
<dbReference type="AlphaFoldDB" id="F6DS12"/>
<dbReference type="Proteomes" id="UP000009234">
    <property type="component" value="Chromosome"/>
</dbReference>
<dbReference type="NCBIfam" id="TIGR00040">
    <property type="entry name" value="yfcE"/>
    <property type="match status" value="1"/>
</dbReference>
<keyword evidence="5" id="KW-1185">Reference proteome</keyword>
<name>F6DS12_DESRL</name>
<dbReference type="RefSeq" id="WP_013842788.1">
    <property type="nucleotide sequence ID" value="NC_015589.1"/>
</dbReference>
<dbReference type="eggNOG" id="COG0622">
    <property type="taxonomic scope" value="Bacteria"/>
</dbReference>
<organism evidence="4 5">
    <name type="scientific">Desulforamulus ruminis (strain ATCC 23193 / DSM 2154 / NCIMB 8452 / DL)</name>
    <name type="common">Desulfotomaculum ruminis</name>
    <dbReference type="NCBI Taxonomy" id="696281"/>
    <lineage>
        <taxon>Bacteria</taxon>
        <taxon>Bacillati</taxon>
        <taxon>Bacillota</taxon>
        <taxon>Clostridia</taxon>
        <taxon>Eubacteriales</taxon>
        <taxon>Peptococcaceae</taxon>
        <taxon>Desulforamulus</taxon>
    </lineage>
</organism>
<evidence type="ECO:0000256" key="2">
    <source>
        <dbReference type="RuleBase" id="RU362039"/>
    </source>
</evidence>
<evidence type="ECO:0000313" key="5">
    <source>
        <dbReference type="Proteomes" id="UP000009234"/>
    </source>
</evidence>
<dbReference type="PANTHER" id="PTHR11124">
    <property type="entry name" value="VACUOLAR SORTING PROTEIN VPS29"/>
    <property type="match status" value="1"/>
</dbReference>
<gene>
    <name evidence="4" type="ordered locus">Desru_2822</name>
</gene>
<dbReference type="HOGENOM" id="CLU_063749_3_2_9"/>
<sequence length="160" mass="17649">MLIGVVADTHMPRKGKELPKMLLQGLEKVDMIIHAGDLTELWVLDQLSEIATVSAIAGNIDPPAVVEALGYKKVLEVGGRKIGVFHGHGKTGKTVERAFNAFSDVDCIVFGHSHIPYCQRRQDVLMFNPGSPTDKRRQAMYSYGLLAVGENIRGELIYFL</sequence>
<dbReference type="GO" id="GO:0016787">
    <property type="term" value="F:hydrolase activity"/>
    <property type="evidence" value="ECO:0007669"/>
    <property type="project" value="UniProtKB-UniRule"/>
</dbReference>
<comment type="similarity">
    <text evidence="1 2">Belongs to the metallophosphoesterase superfamily. YfcE family.</text>
</comment>
<proteinExistence type="inferred from homology"/>